<reference evidence="2 3" key="1">
    <citation type="journal article" date="2015" name="Genome Announc.">
        <title>Complete Genome Sequence of Microcystis aeruginosa NIES-2549, a Bloom-Forming Cyanobacterium from Lake Kasumigaura, Japan.</title>
        <authorList>
            <person name="Yamaguchi H."/>
            <person name="Suzuki S."/>
            <person name="Tanabe Y."/>
            <person name="Osana Y."/>
            <person name="Shimura Y."/>
            <person name="Ishida K."/>
            <person name="Kawachi M."/>
        </authorList>
    </citation>
    <scope>NUCLEOTIDE SEQUENCE [LARGE SCALE GENOMIC DNA]</scope>
    <source>
        <strain evidence="2 3">NIES-2549</strain>
    </source>
</reference>
<dbReference type="SUPFAM" id="SSF52980">
    <property type="entry name" value="Restriction endonuclease-like"/>
    <property type="match status" value="1"/>
</dbReference>
<dbReference type="RefSeq" id="WP_046660632.1">
    <property type="nucleotide sequence ID" value="NZ_CP011304.1"/>
</dbReference>
<dbReference type="InterPro" id="IPR008538">
    <property type="entry name" value="Uma2"/>
</dbReference>
<evidence type="ECO:0000313" key="2">
    <source>
        <dbReference type="EMBL" id="AKE62627.1"/>
    </source>
</evidence>
<dbReference type="CDD" id="cd06260">
    <property type="entry name" value="DUF820-like"/>
    <property type="match status" value="1"/>
</dbReference>
<sequence>METVVLNIETVNLTDEQFYHLCQDNQTWNLERNQKGELLIMPPVGGNSGNREADLIADVTIWNRQSNSGKVFSSSTIFRLPKGGYRSPDVAWIKRERWEALSAEEREKFPPLCPDFVIELRSRSDSLTSLRDKMREYLASGLRLGWLINPQQQQVEIYRLNGSVEIINLPAILSGEDVLPGFVLHLT</sequence>
<dbReference type="EMBL" id="CP011304">
    <property type="protein sequence ID" value="AKE62627.1"/>
    <property type="molecule type" value="Genomic_DNA"/>
</dbReference>
<dbReference type="PANTHER" id="PTHR34107">
    <property type="entry name" value="SLL0198 PROTEIN-RELATED"/>
    <property type="match status" value="1"/>
</dbReference>
<accession>A0A0F6U1N9</accession>
<dbReference type="PATRIC" id="fig|1641812.3.peg.274"/>
<protein>
    <recommendedName>
        <fullName evidence="1">Putative restriction endonuclease domain-containing protein</fullName>
    </recommendedName>
</protein>
<gene>
    <name evidence="2" type="ORF">MYAER_0263</name>
</gene>
<evidence type="ECO:0000313" key="3">
    <source>
        <dbReference type="Proteomes" id="UP000034103"/>
    </source>
</evidence>
<dbReference type="InterPro" id="IPR012296">
    <property type="entry name" value="Nuclease_put_TT1808"/>
</dbReference>
<dbReference type="Pfam" id="PF05685">
    <property type="entry name" value="Uma2"/>
    <property type="match status" value="1"/>
</dbReference>
<evidence type="ECO:0000259" key="1">
    <source>
        <dbReference type="Pfam" id="PF05685"/>
    </source>
</evidence>
<feature type="domain" description="Putative restriction endonuclease" evidence="1">
    <location>
        <begin position="16"/>
        <end position="186"/>
    </location>
</feature>
<dbReference type="Proteomes" id="UP000034103">
    <property type="component" value="Chromosome"/>
</dbReference>
<proteinExistence type="predicted"/>
<name>A0A0F6U1N9_MICAE</name>
<dbReference type="AlphaFoldDB" id="A0A0F6U1N9"/>
<dbReference type="PANTHER" id="PTHR34107:SF6">
    <property type="entry name" value="SLR0981 PROTEIN"/>
    <property type="match status" value="1"/>
</dbReference>
<organism evidence="2 3">
    <name type="scientific">Microcystis aeruginosa NIES-2549</name>
    <dbReference type="NCBI Taxonomy" id="1641812"/>
    <lineage>
        <taxon>Bacteria</taxon>
        <taxon>Bacillati</taxon>
        <taxon>Cyanobacteriota</taxon>
        <taxon>Cyanophyceae</taxon>
        <taxon>Oscillatoriophycideae</taxon>
        <taxon>Chroococcales</taxon>
        <taxon>Microcystaceae</taxon>
        <taxon>Microcystis</taxon>
    </lineage>
</organism>
<dbReference type="HOGENOM" id="CLU_076312_3_0_3"/>
<dbReference type="InterPro" id="IPR011335">
    <property type="entry name" value="Restrct_endonuc-II-like"/>
</dbReference>
<dbReference type="Gene3D" id="3.90.1570.10">
    <property type="entry name" value="tt1808, chain A"/>
    <property type="match status" value="1"/>
</dbReference>